<dbReference type="Proteomes" id="UP000094008">
    <property type="component" value="Unassembled WGS sequence"/>
</dbReference>
<gene>
    <name evidence="1" type="ORF">A5779_02015</name>
    <name evidence="2" type="ORF">A5779_17075</name>
</gene>
<comment type="caution">
    <text evidence="1">The sequence shown here is derived from an EMBL/GenBank/DDBJ whole genome shotgun (WGS) entry which is preliminary data.</text>
</comment>
<proteinExistence type="predicted"/>
<dbReference type="EMBL" id="LZSY01000124">
    <property type="protein sequence ID" value="OBB87188.1"/>
    <property type="molecule type" value="Genomic_DNA"/>
</dbReference>
<name>A0A1A0VVD4_MYCPR</name>
<accession>A0A1A0VVD4</accession>
<dbReference type="EMBL" id="LZSY01000025">
    <property type="protein sequence ID" value="OBB96574.1"/>
    <property type="molecule type" value="Genomic_DNA"/>
</dbReference>
<evidence type="ECO:0000313" key="2">
    <source>
        <dbReference type="EMBL" id="OBB96574.1"/>
    </source>
</evidence>
<organism evidence="1 3">
    <name type="scientific">Mycolicibacterium peregrinum</name>
    <name type="common">Mycobacterium peregrinum</name>
    <dbReference type="NCBI Taxonomy" id="43304"/>
    <lineage>
        <taxon>Bacteria</taxon>
        <taxon>Bacillati</taxon>
        <taxon>Actinomycetota</taxon>
        <taxon>Actinomycetes</taxon>
        <taxon>Mycobacteriales</taxon>
        <taxon>Mycobacteriaceae</taxon>
        <taxon>Mycolicibacterium</taxon>
    </lineage>
</organism>
<protein>
    <submittedName>
        <fullName evidence="1">Uncharacterized protein</fullName>
    </submittedName>
</protein>
<evidence type="ECO:0000313" key="3">
    <source>
        <dbReference type="Proteomes" id="UP000094008"/>
    </source>
</evidence>
<dbReference type="AlphaFoldDB" id="A0A1A0VVD4"/>
<reference evidence="1" key="1">
    <citation type="submission" date="2016-06" db="EMBL/GenBank/DDBJ databases">
        <authorList>
            <person name="Kjaerup R.B."/>
            <person name="Dalgaard T.S."/>
            <person name="Juul-Madsen H.R."/>
        </authorList>
    </citation>
    <scope>NUCLEOTIDE SEQUENCE [LARGE SCALE GENOMIC DNA]</scope>
    <source>
        <strain evidence="1">852002-10433_SCH5171157</strain>
    </source>
</reference>
<sequence length="60" mass="6820">MHHELVIVNTLSIYCLTSLKWGRFFKVDSVLTTIDCESSLNFAKAVTPDTDARRTTTKED</sequence>
<reference evidence="3" key="2">
    <citation type="submission" date="2016-06" db="EMBL/GenBank/DDBJ databases">
        <authorList>
            <person name="Sutton G."/>
            <person name="Brinkac L."/>
            <person name="Sanka R."/>
            <person name="Adams M."/>
            <person name="Lau E."/>
            <person name="Mehaffy C."/>
            <person name="Tameris M."/>
            <person name="Hatherill M."/>
            <person name="Hanekom W."/>
            <person name="Mahomed H."/>
            <person name="Mcshane H."/>
        </authorList>
    </citation>
    <scope>NUCLEOTIDE SEQUENCE [LARGE SCALE GENOMIC DNA]</scope>
    <source>
        <strain evidence="3">852002-10433_SCH5171157</strain>
    </source>
</reference>
<evidence type="ECO:0000313" key="1">
    <source>
        <dbReference type="EMBL" id="OBB87188.1"/>
    </source>
</evidence>